<evidence type="ECO:0000313" key="2">
    <source>
        <dbReference type="Proteomes" id="UP000254465"/>
    </source>
</evidence>
<organism evidence="1 2">
    <name type="scientific">Avibacterium paragallinarum</name>
    <name type="common">Haemophilus gallinarum</name>
    <dbReference type="NCBI Taxonomy" id="728"/>
    <lineage>
        <taxon>Bacteria</taxon>
        <taxon>Pseudomonadati</taxon>
        <taxon>Pseudomonadota</taxon>
        <taxon>Gammaproteobacteria</taxon>
        <taxon>Pasteurellales</taxon>
        <taxon>Pasteurellaceae</taxon>
        <taxon>Avibacterium</taxon>
    </lineage>
</organism>
<protein>
    <submittedName>
        <fullName evidence="1">Phage protein</fullName>
    </submittedName>
</protein>
<proteinExistence type="predicted"/>
<name>A0A377I556_AVIPA</name>
<dbReference type="AlphaFoldDB" id="A0A377I556"/>
<dbReference type="InterPro" id="IPR024406">
    <property type="entry name" value="TAC-10"/>
</dbReference>
<gene>
    <name evidence="1" type="ORF">NCTC11296_00059</name>
</gene>
<sequence length="99" mass="11125">MKNEATQLLEKFGIKNTLTVEINGIELTFNRDDAAFDAFTNEVEKDNRITPIKDYLLATISKEHKETLLQIIHLPGVALALNEKVGQAFIADIEVKVKN</sequence>
<dbReference type="RefSeq" id="WP_017807154.1">
    <property type="nucleotide sequence ID" value="NZ_JBANLW010000029.1"/>
</dbReference>
<evidence type="ECO:0000313" key="1">
    <source>
        <dbReference type="EMBL" id="STO70180.1"/>
    </source>
</evidence>
<dbReference type="Pfam" id="PF10963">
    <property type="entry name" value="Phage_TAC_10"/>
    <property type="match status" value="1"/>
</dbReference>
<reference evidence="1 2" key="1">
    <citation type="submission" date="2018-06" db="EMBL/GenBank/DDBJ databases">
        <authorList>
            <consortium name="Pathogen Informatics"/>
            <person name="Doyle S."/>
        </authorList>
    </citation>
    <scope>NUCLEOTIDE SEQUENCE [LARGE SCALE GENOMIC DNA]</scope>
    <source>
        <strain evidence="1 2">NCTC11296</strain>
    </source>
</reference>
<accession>A0A377I556</accession>
<dbReference type="Proteomes" id="UP000254465">
    <property type="component" value="Unassembled WGS sequence"/>
</dbReference>
<dbReference type="EMBL" id="UGHK01000001">
    <property type="protein sequence ID" value="STO70180.1"/>
    <property type="molecule type" value="Genomic_DNA"/>
</dbReference>